<protein>
    <submittedName>
        <fullName evidence="2">18547_t:CDS:1</fullName>
    </submittedName>
</protein>
<dbReference type="Proteomes" id="UP000789396">
    <property type="component" value="Unassembled WGS sequence"/>
</dbReference>
<evidence type="ECO:0000313" key="2">
    <source>
        <dbReference type="EMBL" id="CAG8704978.1"/>
    </source>
</evidence>
<feature type="non-terminal residue" evidence="2">
    <location>
        <position position="1"/>
    </location>
</feature>
<organism evidence="2 3">
    <name type="scientific">Racocetra fulgida</name>
    <dbReference type="NCBI Taxonomy" id="60492"/>
    <lineage>
        <taxon>Eukaryota</taxon>
        <taxon>Fungi</taxon>
        <taxon>Fungi incertae sedis</taxon>
        <taxon>Mucoromycota</taxon>
        <taxon>Glomeromycotina</taxon>
        <taxon>Glomeromycetes</taxon>
        <taxon>Diversisporales</taxon>
        <taxon>Gigasporaceae</taxon>
        <taxon>Racocetra</taxon>
    </lineage>
</organism>
<feature type="region of interest" description="Disordered" evidence="1">
    <location>
        <begin position="18"/>
        <end position="41"/>
    </location>
</feature>
<evidence type="ECO:0000313" key="3">
    <source>
        <dbReference type="Proteomes" id="UP000789396"/>
    </source>
</evidence>
<keyword evidence="3" id="KW-1185">Reference proteome</keyword>
<feature type="compositionally biased region" description="Polar residues" evidence="1">
    <location>
        <begin position="30"/>
        <end position="41"/>
    </location>
</feature>
<proteinExistence type="predicted"/>
<sequence length="41" mass="4544">TRPLSHAIIPELADRNPPTQKVVKQDRTNRAATTKYGSKIA</sequence>
<accession>A0A9N9HT98</accession>
<dbReference type="AlphaFoldDB" id="A0A9N9HT98"/>
<name>A0A9N9HT98_9GLOM</name>
<dbReference type="EMBL" id="CAJVPZ010021162">
    <property type="protein sequence ID" value="CAG8704978.1"/>
    <property type="molecule type" value="Genomic_DNA"/>
</dbReference>
<reference evidence="2" key="1">
    <citation type="submission" date="2021-06" db="EMBL/GenBank/DDBJ databases">
        <authorList>
            <person name="Kallberg Y."/>
            <person name="Tangrot J."/>
            <person name="Rosling A."/>
        </authorList>
    </citation>
    <scope>NUCLEOTIDE SEQUENCE</scope>
    <source>
        <strain evidence="2">IN212</strain>
    </source>
</reference>
<gene>
    <name evidence="2" type="ORF">RFULGI_LOCUS10572</name>
</gene>
<evidence type="ECO:0000256" key="1">
    <source>
        <dbReference type="SAM" id="MobiDB-lite"/>
    </source>
</evidence>
<comment type="caution">
    <text evidence="2">The sequence shown here is derived from an EMBL/GenBank/DDBJ whole genome shotgun (WGS) entry which is preliminary data.</text>
</comment>